<protein>
    <submittedName>
        <fullName evidence="8">Uncharacterized protein</fullName>
    </submittedName>
</protein>
<evidence type="ECO:0000256" key="4">
    <source>
        <dbReference type="SAM" id="MobiDB-lite"/>
    </source>
</evidence>
<dbReference type="GO" id="GO:0001682">
    <property type="term" value="P:tRNA 5'-leader removal"/>
    <property type="evidence" value="ECO:0007669"/>
    <property type="project" value="InterPro"/>
</dbReference>
<keyword evidence="2" id="KW-0819">tRNA processing</keyword>
<organism evidence="8 9">
    <name type="scientific">Zygosaccharomyces rouxii</name>
    <dbReference type="NCBI Taxonomy" id="4956"/>
    <lineage>
        <taxon>Eukaryota</taxon>
        <taxon>Fungi</taxon>
        <taxon>Dikarya</taxon>
        <taxon>Ascomycota</taxon>
        <taxon>Saccharomycotina</taxon>
        <taxon>Saccharomycetes</taxon>
        <taxon>Saccharomycetales</taxon>
        <taxon>Saccharomycetaceae</taxon>
        <taxon>Zygosaccharomyces</taxon>
    </lineage>
</organism>
<feature type="compositionally biased region" description="Basic and acidic residues" evidence="4">
    <location>
        <begin position="35"/>
        <end position="49"/>
    </location>
</feature>
<evidence type="ECO:0000259" key="6">
    <source>
        <dbReference type="Pfam" id="PF08170"/>
    </source>
</evidence>
<dbReference type="AlphaFoldDB" id="A0A1Q3A3Z9"/>
<dbReference type="InterPro" id="IPR055079">
    <property type="entry name" value="POP1_C"/>
</dbReference>
<dbReference type="InterPro" id="IPR039182">
    <property type="entry name" value="Pop1"/>
</dbReference>
<evidence type="ECO:0000256" key="1">
    <source>
        <dbReference type="ARBA" id="ARBA00004123"/>
    </source>
</evidence>
<comment type="caution">
    <text evidence="8">The sequence shown here is derived from an EMBL/GenBank/DDBJ whole genome shotgun (WGS) entry which is preliminary data.</text>
</comment>
<dbReference type="eggNOG" id="KOG3322">
    <property type="taxonomic scope" value="Eukaryota"/>
</dbReference>
<proteinExistence type="predicted"/>
<evidence type="ECO:0000313" key="8">
    <source>
        <dbReference type="EMBL" id="GAV50432.1"/>
    </source>
</evidence>
<evidence type="ECO:0000259" key="5">
    <source>
        <dbReference type="Pfam" id="PF06978"/>
    </source>
</evidence>
<evidence type="ECO:0000256" key="2">
    <source>
        <dbReference type="ARBA" id="ARBA00022694"/>
    </source>
</evidence>
<evidence type="ECO:0000259" key="7">
    <source>
        <dbReference type="Pfam" id="PF22770"/>
    </source>
</evidence>
<dbReference type="InterPro" id="IPR012590">
    <property type="entry name" value="POPLD_dom"/>
</dbReference>
<keyword evidence="3" id="KW-0539">Nucleus</keyword>
<dbReference type="InterPro" id="IPR009723">
    <property type="entry name" value="Pop1_N"/>
</dbReference>
<dbReference type="Proteomes" id="UP000187013">
    <property type="component" value="Unassembled WGS sequence"/>
</dbReference>
<comment type="subcellular location">
    <subcellularLocation>
        <location evidence="1">Nucleus</location>
    </subcellularLocation>
</comment>
<dbReference type="PANTHER" id="PTHR22731">
    <property type="entry name" value="RIBONUCLEASES P/MRP PROTEIN SUBUNIT POP1"/>
    <property type="match status" value="1"/>
</dbReference>
<dbReference type="PANTHER" id="PTHR22731:SF3">
    <property type="entry name" value="RIBONUCLEASES P_MRP PROTEIN SUBUNIT POP1"/>
    <property type="match status" value="1"/>
</dbReference>
<feature type="domain" description="POPLD" evidence="6">
    <location>
        <begin position="538"/>
        <end position="644"/>
    </location>
</feature>
<gene>
    <name evidence="8" type="ORF">ZYGR_0U02880</name>
</gene>
<feature type="domain" description="Pop1 N-terminal" evidence="5">
    <location>
        <begin position="60"/>
        <end position="295"/>
    </location>
</feature>
<feature type="region of interest" description="Disordered" evidence="4">
    <location>
        <begin position="35"/>
        <end position="54"/>
    </location>
</feature>
<dbReference type="OrthoDB" id="442863at2759"/>
<evidence type="ECO:0000256" key="3">
    <source>
        <dbReference type="ARBA" id="ARBA00023242"/>
    </source>
</evidence>
<name>A0A1Q3A3Z9_ZYGRO</name>
<reference evidence="8 9" key="1">
    <citation type="submission" date="2016-08" db="EMBL/GenBank/DDBJ databases">
        <title>Draft genome sequence of allopolyploid Zygosaccharomyces rouxii.</title>
        <authorList>
            <person name="Watanabe J."/>
            <person name="Uehara K."/>
            <person name="Mogi Y."/>
            <person name="Tsukioka Y."/>
        </authorList>
    </citation>
    <scope>NUCLEOTIDE SEQUENCE [LARGE SCALE GENOMIC DNA]</scope>
    <source>
        <strain evidence="8 9">NBRC 110957</strain>
    </source>
</reference>
<evidence type="ECO:0000313" key="9">
    <source>
        <dbReference type="Proteomes" id="UP000187013"/>
    </source>
</evidence>
<dbReference type="Pfam" id="PF22770">
    <property type="entry name" value="POP1_C"/>
    <property type="match status" value="1"/>
</dbReference>
<dbReference type="Pfam" id="PF06978">
    <property type="entry name" value="POP1_N"/>
    <property type="match status" value="1"/>
</dbReference>
<dbReference type="SUPFAM" id="SSF103025">
    <property type="entry name" value="Folate-binding domain"/>
    <property type="match status" value="1"/>
</dbReference>
<dbReference type="EMBL" id="BDGX01000021">
    <property type="protein sequence ID" value="GAV50432.1"/>
    <property type="molecule type" value="Genomic_DNA"/>
</dbReference>
<feature type="region of interest" description="Disordered" evidence="4">
    <location>
        <begin position="1"/>
        <end position="22"/>
    </location>
</feature>
<sequence length="844" mass="97209">MDRSQGRKPLNKNQFFKREKVRNARTIRAEAVNADKRQIGDDPSSRDLSESGGMLQLPDFISSRQYEMKQLQLAMHSSKTAGCTRVFQALPRRLRRRTASHNVKRIPKRMRSRAIREMLKNDQQISDKRKMEKNKKSHGLSASQLYRARMSLQLLRLVGKSTSMKLALPEEITAPNCHLRTKIRRLKKMIKDGNKKQQFYNNRMGSYDNTSVNKLAPMPRGKVKYMKRQKFFSWLPTHVWNAKRSHMMKRWGYHLAWSPTQKCFRATHRIGGDVATSDGTLCMDSSFYGTMVLSGPRLQEAVEALAGSQSVKKKYRSSKLWYEGFAYNLNDPSIVLGPLELLWVNNDTVLVRLHPAIYVTVFQSLGEKFSSELTIQDCRYSLSSITLRGSNSLEALSRILRSSDHCRSFEQFQTASQIADPNVLPKKTLFAFNCIDPRHLAAPKSLGGSKTVPTVDDIINLQVQFPHEEVNQIISHLCDPQQRNESYKNQHTLKELAQRRRSLLNSDPKEGHKNCIPFSAESDPSFPVLIVRRPKSEDWLLILPWFWLLPVWFQLNRIPRVYHMGLRQMQQLDYENSRLYFPDDFPFTAVGHAENSLYNREASSAKWNRKPPSKRLNFDKIPNLHSDQLPSCVGEIGDYFSCDWRLLQIWRNGIKYLKLQGKDLKLCHAEKTTQFDNNGTRSIDVVNDVWELYKDIFKNEETDLPPLTLTPPKEDTSKPPQLLITQTPLQVVPVSCQYLERGRPKDNARIYMVPRDQVDHWKQVHKGIFRADGKVEHNLQHPLPSVTDLIGFVTSGTFHLGEGRGVANGFIDADAAHNQPSNYVLVRNVGTNVYRLANWSQINL</sequence>
<accession>A0A1Q3A3Z9</accession>
<dbReference type="GO" id="GO:0000172">
    <property type="term" value="C:ribonuclease MRP complex"/>
    <property type="evidence" value="ECO:0007669"/>
    <property type="project" value="InterPro"/>
</dbReference>
<dbReference type="GO" id="GO:0005655">
    <property type="term" value="C:nucleolar ribonuclease P complex"/>
    <property type="evidence" value="ECO:0007669"/>
    <property type="project" value="InterPro"/>
</dbReference>
<dbReference type="Pfam" id="PF08170">
    <property type="entry name" value="POPLD"/>
    <property type="match status" value="1"/>
</dbReference>
<feature type="domain" description="POP1 C-terminal" evidence="7">
    <location>
        <begin position="782"/>
        <end position="841"/>
    </location>
</feature>